<comment type="caution">
    <text evidence="1">The sequence shown here is derived from an EMBL/GenBank/DDBJ whole genome shotgun (WGS) entry which is preliminary data.</text>
</comment>
<reference evidence="1" key="1">
    <citation type="journal article" date="2022" name="bioRxiv">
        <title>Sequencing and chromosome-scale assembly of the giantPleurodeles waltlgenome.</title>
        <authorList>
            <person name="Brown T."/>
            <person name="Elewa A."/>
            <person name="Iarovenko S."/>
            <person name="Subramanian E."/>
            <person name="Araus A.J."/>
            <person name="Petzold A."/>
            <person name="Susuki M."/>
            <person name="Suzuki K.-i.T."/>
            <person name="Hayashi T."/>
            <person name="Toyoda A."/>
            <person name="Oliveira C."/>
            <person name="Osipova E."/>
            <person name="Leigh N.D."/>
            <person name="Simon A."/>
            <person name="Yun M.H."/>
        </authorList>
    </citation>
    <scope>NUCLEOTIDE SEQUENCE</scope>
    <source>
        <strain evidence="1">20211129_DDA</strain>
        <tissue evidence="1">Liver</tissue>
    </source>
</reference>
<evidence type="ECO:0000313" key="1">
    <source>
        <dbReference type="EMBL" id="KAJ1129770.1"/>
    </source>
</evidence>
<dbReference type="EMBL" id="JANPWB010000011">
    <property type="protein sequence ID" value="KAJ1129770.1"/>
    <property type="molecule type" value="Genomic_DNA"/>
</dbReference>
<dbReference type="AlphaFoldDB" id="A0AAV7PVS3"/>
<name>A0AAV7PVS3_PLEWA</name>
<accession>A0AAV7PVS3</accession>
<protein>
    <submittedName>
        <fullName evidence="1">Uncharacterized protein</fullName>
    </submittedName>
</protein>
<sequence length="82" mass="8971">MAGRPAAVRSLHSAPAAPVVSLRSRSPLCRSDPWRCPHDRGSFQESGLPGEQSREFRYLSRAQAIPRPHLDVVFAGCGAELF</sequence>
<proteinExistence type="predicted"/>
<organism evidence="1 2">
    <name type="scientific">Pleurodeles waltl</name>
    <name type="common">Iberian ribbed newt</name>
    <dbReference type="NCBI Taxonomy" id="8319"/>
    <lineage>
        <taxon>Eukaryota</taxon>
        <taxon>Metazoa</taxon>
        <taxon>Chordata</taxon>
        <taxon>Craniata</taxon>
        <taxon>Vertebrata</taxon>
        <taxon>Euteleostomi</taxon>
        <taxon>Amphibia</taxon>
        <taxon>Batrachia</taxon>
        <taxon>Caudata</taxon>
        <taxon>Salamandroidea</taxon>
        <taxon>Salamandridae</taxon>
        <taxon>Pleurodelinae</taxon>
        <taxon>Pleurodeles</taxon>
    </lineage>
</organism>
<keyword evidence="2" id="KW-1185">Reference proteome</keyword>
<gene>
    <name evidence="1" type="ORF">NDU88_008135</name>
</gene>
<evidence type="ECO:0000313" key="2">
    <source>
        <dbReference type="Proteomes" id="UP001066276"/>
    </source>
</evidence>
<dbReference type="Proteomes" id="UP001066276">
    <property type="component" value="Chromosome 7"/>
</dbReference>